<evidence type="ECO:0000313" key="3">
    <source>
        <dbReference type="Proteomes" id="UP000823915"/>
    </source>
</evidence>
<sequence>MNSYCGKDCEACAQRKKINCPGCQGASKEAWPGRCSLAACAKAKGNRSCAQCIYATGCQKLKRKDREPMATLQRLHAEATGKRRKQEQAAFLGKWLWVLFWMFLPSLVAGLLTDPTLTAQFPQLSLPGTVFSLAYTVAYGVILLLLSKECPKYKLAGAFVIAGGLVGLLPSLISAAQYNSSLSLLLTLPGLALSIAAQFMEFYGHSQVIEPYHNTLSLRWKQLWTWNLILTLVNFASGLLLSVSWFFGLVLGLLASVASLALLVLKLVYLYRTAQLFREKAGLRPQGRP</sequence>
<evidence type="ECO:0000256" key="1">
    <source>
        <dbReference type="SAM" id="Phobius"/>
    </source>
</evidence>
<feature type="transmembrane region" description="Helical" evidence="1">
    <location>
        <begin position="224"/>
        <end position="247"/>
    </location>
</feature>
<accession>A0A9D1YG95</accession>
<keyword evidence="1" id="KW-0472">Membrane</keyword>
<gene>
    <name evidence="2" type="ORF">H9838_05950</name>
</gene>
<dbReference type="EMBL" id="DXDU01000098">
    <property type="protein sequence ID" value="HIY26703.1"/>
    <property type="molecule type" value="Genomic_DNA"/>
</dbReference>
<dbReference type="AlphaFoldDB" id="A0A9D1YG95"/>
<feature type="transmembrane region" description="Helical" evidence="1">
    <location>
        <begin position="253"/>
        <end position="271"/>
    </location>
</feature>
<name>A0A9D1YG95_9FIRM</name>
<reference evidence="2" key="2">
    <citation type="submission" date="2021-04" db="EMBL/GenBank/DDBJ databases">
        <authorList>
            <person name="Gilroy R."/>
        </authorList>
    </citation>
    <scope>NUCLEOTIDE SEQUENCE</scope>
    <source>
        <strain evidence="2">1282</strain>
    </source>
</reference>
<evidence type="ECO:0000313" key="2">
    <source>
        <dbReference type="EMBL" id="HIY26703.1"/>
    </source>
</evidence>
<feature type="transmembrane region" description="Helical" evidence="1">
    <location>
        <begin position="184"/>
        <end position="203"/>
    </location>
</feature>
<feature type="transmembrane region" description="Helical" evidence="1">
    <location>
        <begin position="124"/>
        <end position="146"/>
    </location>
</feature>
<feature type="transmembrane region" description="Helical" evidence="1">
    <location>
        <begin position="92"/>
        <end position="112"/>
    </location>
</feature>
<comment type="caution">
    <text evidence="2">The sequence shown here is derived from an EMBL/GenBank/DDBJ whole genome shotgun (WGS) entry which is preliminary data.</text>
</comment>
<protein>
    <submittedName>
        <fullName evidence="2">DUF3795 domain-containing protein</fullName>
    </submittedName>
</protein>
<reference evidence="2" key="1">
    <citation type="journal article" date="2021" name="PeerJ">
        <title>Extensive microbial diversity within the chicken gut microbiome revealed by metagenomics and culture.</title>
        <authorList>
            <person name="Gilroy R."/>
            <person name="Ravi A."/>
            <person name="Getino M."/>
            <person name="Pursley I."/>
            <person name="Horton D.L."/>
            <person name="Alikhan N.F."/>
            <person name="Baker D."/>
            <person name="Gharbi K."/>
            <person name="Hall N."/>
            <person name="Watson M."/>
            <person name="Adriaenssens E.M."/>
            <person name="Foster-Nyarko E."/>
            <person name="Jarju S."/>
            <person name="Secka A."/>
            <person name="Antonio M."/>
            <person name="Oren A."/>
            <person name="Chaudhuri R.R."/>
            <person name="La Ragione R."/>
            <person name="Hildebrand F."/>
            <person name="Pallen M.J."/>
        </authorList>
    </citation>
    <scope>NUCLEOTIDE SEQUENCE</scope>
    <source>
        <strain evidence="2">1282</strain>
    </source>
</reference>
<proteinExistence type="predicted"/>
<keyword evidence="1" id="KW-1133">Transmembrane helix</keyword>
<feature type="transmembrane region" description="Helical" evidence="1">
    <location>
        <begin position="158"/>
        <end position="178"/>
    </location>
</feature>
<organism evidence="2 3">
    <name type="scientific">Candidatus Acutalibacter pullistercoris</name>
    <dbReference type="NCBI Taxonomy" id="2838418"/>
    <lineage>
        <taxon>Bacteria</taxon>
        <taxon>Bacillati</taxon>
        <taxon>Bacillota</taxon>
        <taxon>Clostridia</taxon>
        <taxon>Eubacteriales</taxon>
        <taxon>Acutalibacteraceae</taxon>
        <taxon>Acutalibacter</taxon>
    </lineage>
</organism>
<dbReference type="Proteomes" id="UP000823915">
    <property type="component" value="Unassembled WGS sequence"/>
</dbReference>
<keyword evidence="1" id="KW-0812">Transmembrane</keyword>